<comment type="caution">
    <text evidence="1">The sequence shown here is derived from an EMBL/GenBank/DDBJ whole genome shotgun (WGS) entry which is preliminary data.</text>
</comment>
<reference evidence="1 2" key="1">
    <citation type="submission" date="2024-05" db="EMBL/GenBank/DDBJ databases">
        <authorList>
            <person name="Haq I."/>
            <person name="Ullah Z."/>
            <person name="Ahmad R."/>
            <person name="Li M."/>
            <person name="Tong Y."/>
        </authorList>
    </citation>
    <scope>NUCLEOTIDE SEQUENCE [LARGE SCALE GENOMIC DNA]</scope>
    <source>
        <strain evidence="1 2">16A2E</strain>
    </source>
</reference>
<name>A0ABU9XJH9_9BACI</name>
<dbReference type="RefSeq" id="WP_345825921.1">
    <property type="nucleotide sequence ID" value="NZ_JBDIML010000005.1"/>
</dbReference>
<keyword evidence="2" id="KW-1185">Reference proteome</keyword>
<proteinExistence type="predicted"/>
<evidence type="ECO:0000313" key="2">
    <source>
        <dbReference type="Proteomes" id="UP001444625"/>
    </source>
</evidence>
<accession>A0ABU9XJH9</accession>
<protein>
    <submittedName>
        <fullName evidence="1">Uncharacterized protein</fullName>
    </submittedName>
</protein>
<evidence type="ECO:0000313" key="1">
    <source>
        <dbReference type="EMBL" id="MEN2768434.1"/>
    </source>
</evidence>
<gene>
    <name evidence="1" type="ORF">ABC228_14720</name>
</gene>
<dbReference type="Proteomes" id="UP001444625">
    <property type="component" value="Unassembled WGS sequence"/>
</dbReference>
<dbReference type="EMBL" id="JBDIML010000005">
    <property type="protein sequence ID" value="MEN2768434.1"/>
    <property type="molecule type" value="Genomic_DNA"/>
</dbReference>
<organism evidence="1 2">
    <name type="scientific">Ornithinibacillus xuwenensis</name>
    <dbReference type="NCBI Taxonomy" id="3144668"/>
    <lineage>
        <taxon>Bacteria</taxon>
        <taxon>Bacillati</taxon>
        <taxon>Bacillota</taxon>
        <taxon>Bacilli</taxon>
        <taxon>Bacillales</taxon>
        <taxon>Bacillaceae</taxon>
        <taxon>Ornithinibacillus</taxon>
    </lineage>
</organism>
<sequence length="108" mass="12818">MINEKERIKAHLNNELKHTHFTKQQDVLKRVYPHTWKQKIVTLWNKEIQIPIIPITALFVLVMVSVGSLENSPTDSIDEHNKERVLVDIAGNYYWEDEFERALLKHEN</sequence>